<dbReference type="AlphaFoldDB" id="Q5QMT2"/>
<evidence type="ECO:0000313" key="1">
    <source>
        <dbReference type="EMBL" id="BAD73291.1"/>
    </source>
</evidence>
<dbReference type="Proteomes" id="UP000817658">
    <property type="component" value="Chromosome 1"/>
</dbReference>
<protein>
    <submittedName>
        <fullName evidence="1">Uncharacterized protein</fullName>
    </submittedName>
</protein>
<name>Q5QMT2_ORYSJ</name>
<gene>
    <name evidence="1" type="primary">OSJNBa0094H06.30</name>
</gene>
<accession>Q5QMT2</accession>
<dbReference type="EMBL" id="AP003217">
    <property type="protein sequence ID" value="BAD73291.1"/>
    <property type="molecule type" value="Genomic_DNA"/>
</dbReference>
<proteinExistence type="predicted"/>
<sequence length="53" mass="5758">MGPTWAPHVSWPRTSQLGRTAAATAFGGGYCLRRGEVGEDEGVGGRRQATRRW</sequence>
<organism evidence="1">
    <name type="scientific">Oryza sativa subsp. japonica</name>
    <name type="common">Rice</name>
    <dbReference type="NCBI Taxonomy" id="39947"/>
    <lineage>
        <taxon>Eukaryota</taxon>
        <taxon>Viridiplantae</taxon>
        <taxon>Streptophyta</taxon>
        <taxon>Embryophyta</taxon>
        <taxon>Tracheophyta</taxon>
        <taxon>Spermatophyta</taxon>
        <taxon>Magnoliopsida</taxon>
        <taxon>Liliopsida</taxon>
        <taxon>Poales</taxon>
        <taxon>Poaceae</taxon>
        <taxon>BOP clade</taxon>
        <taxon>Oryzoideae</taxon>
        <taxon>Oryzeae</taxon>
        <taxon>Oryzinae</taxon>
        <taxon>Oryza</taxon>
        <taxon>Oryza sativa</taxon>
    </lineage>
</organism>
<reference evidence="1" key="1">
    <citation type="journal article" date="2002" name="Nature">
        <title>The genome sequence and structure of rice chromosome 1.</title>
        <authorList>
            <person name="Sasaki T."/>
            <person name="Matsumoto T."/>
            <person name="Yamamoto K."/>
            <person name="Sakata K."/>
            <person name="Baba T."/>
            <person name="Katayose Y."/>
            <person name="Wu J."/>
            <person name="Niimura Y."/>
            <person name="Cheng Z."/>
            <person name="Nagamura Y."/>
            <person name="Antonio B.A."/>
            <person name="Kanamori H."/>
            <person name="Hosokawa S."/>
            <person name="Masukawa M."/>
            <person name="Arikawa K."/>
            <person name="Chiden Y."/>
            <person name="Hayashi M."/>
            <person name="Okamoto M."/>
            <person name="Ando T."/>
            <person name="Aoki H."/>
            <person name="Arita K."/>
            <person name="Hamada M."/>
            <person name="Harada C."/>
            <person name="Hijishita S."/>
            <person name="Honda M."/>
            <person name="Ichikawa Y."/>
            <person name="Idonuma A."/>
            <person name="Iijima M."/>
            <person name="Ikeda M."/>
            <person name="Ikeno M."/>
            <person name="Itoh S."/>
            <person name="Itoh T."/>
            <person name="Itoh Y."/>
            <person name="Itoh Y."/>
            <person name="Iwabuchi A."/>
            <person name="Kamiya K."/>
            <person name="Karasawa W."/>
            <person name="Katagiri S."/>
            <person name="Kikuta A."/>
            <person name="Kobayashi N."/>
            <person name="Kono I."/>
            <person name="Machita K."/>
            <person name="Maehara T."/>
            <person name="Mizuno H."/>
            <person name="Mizubayashi T."/>
            <person name="Mukai Y."/>
            <person name="Nagasaki H."/>
            <person name="Nakashima M."/>
            <person name="Nakama Y."/>
            <person name="Nakamichi Y."/>
            <person name="Nakamura M."/>
            <person name="Namiki N."/>
            <person name="Negishi M."/>
            <person name="Ohta I."/>
            <person name="Ono N."/>
            <person name="Saji S."/>
            <person name="Sakai K."/>
            <person name="Shibata M."/>
            <person name="Shimokawa T."/>
            <person name="Shomura A."/>
            <person name="Song J."/>
            <person name="Takazaki Y."/>
            <person name="Terasawa K."/>
            <person name="Tsuji K."/>
            <person name="Waki K."/>
            <person name="Yamagata H."/>
            <person name="Yamane H."/>
            <person name="Yoshiki S."/>
            <person name="Yoshihara R."/>
            <person name="Yukawa K."/>
            <person name="Zhong H."/>
            <person name="Iwama H."/>
            <person name="Endo T."/>
            <person name="Ito H."/>
            <person name="Hahn J.H."/>
            <person name="Kim H.I."/>
            <person name="Eun M.Y."/>
            <person name="Yano M."/>
            <person name="Jiang J."/>
            <person name="Gojobori T."/>
        </authorList>
    </citation>
    <scope>NUCLEOTIDE SEQUENCE [LARGE SCALE GENOMIC DNA]</scope>
</reference>